<dbReference type="Proteomes" id="UP001295469">
    <property type="component" value="Chromosome C05"/>
</dbReference>
<proteinExistence type="predicted"/>
<protein>
    <submittedName>
        <fullName evidence="2">(rape) hypothetical protein</fullName>
    </submittedName>
</protein>
<dbReference type="AlphaFoldDB" id="A0A816KZL7"/>
<name>A0A816KZL7_BRANA</name>
<dbReference type="EMBL" id="HG994369">
    <property type="protein sequence ID" value="CAF1928729.1"/>
    <property type="molecule type" value="Genomic_DNA"/>
</dbReference>
<evidence type="ECO:0000313" key="2">
    <source>
        <dbReference type="EMBL" id="CAF1928729.1"/>
    </source>
</evidence>
<feature type="signal peptide" evidence="1">
    <location>
        <begin position="1"/>
        <end position="24"/>
    </location>
</feature>
<sequence length="152" mass="17206">MSPFHQFVICLDLLWSDLFRSCFWFILVSPPSRYSPEAHGRPVRVLCTGVRIRRLIQAGSVWVWLVMWRPCFRFRHPSVRKDAIVSSTSQAVLFFFAGSEDCSLMLFPSQPVFLGSWFDGGSSECLLLRAAFQALCGVSYIPGFGGICKASW</sequence>
<reference evidence="2" key="1">
    <citation type="submission" date="2021-01" db="EMBL/GenBank/DDBJ databases">
        <authorList>
            <consortium name="Genoscope - CEA"/>
            <person name="William W."/>
        </authorList>
    </citation>
    <scope>NUCLEOTIDE SEQUENCE</scope>
</reference>
<organism evidence="2">
    <name type="scientific">Brassica napus</name>
    <name type="common">Rape</name>
    <dbReference type="NCBI Taxonomy" id="3708"/>
    <lineage>
        <taxon>Eukaryota</taxon>
        <taxon>Viridiplantae</taxon>
        <taxon>Streptophyta</taxon>
        <taxon>Embryophyta</taxon>
        <taxon>Tracheophyta</taxon>
        <taxon>Spermatophyta</taxon>
        <taxon>Magnoliopsida</taxon>
        <taxon>eudicotyledons</taxon>
        <taxon>Gunneridae</taxon>
        <taxon>Pentapetalae</taxon>
        <taxon>rosids</taxon>
        <taxon>malvids</taxon>
        <taxon>Brassicales</taxon>
        <taxon>Brassicaceae</taxon>
        <taxon>Brassiceae</taxon>
        <taxon>Brassica</taxon>
    </lineage>
</organism>
<keyword evidence="1" id="KW-0732">Signal</keyword>
<gene>
    <name evidence="2" type="ORF">DARMORV10_C05P28230.1</name>
</gene>
<accession>A0A816KZL7</accession>
<evidence type="ECO:0000256" key="1">
    <source>
        <dbReference type="SAM" id="SignalP"/>
    </source>
</evidence>
<feature type="chain" id="PRO_5033020731" evidence="1">
    <location>
        <begin position="25"/>
        <end position="152"/>
    </location>
</feature>